<dbReference type="EMBL" id="JACOOQ010000008">
    <property type="protein sequence ID" value="MBC5640041.1"/>
    <property type="molecule type" value="Genomic_DNA"/>
</dbReference>
<evidence type="ECO:0000256" key="1">
    <source>
        <dbReference type="SAM" id="Phobius"/>
    </source>
</evidence>
<reference evidence="2" key="1">
    <citation type="submission" date="2020-08" db="EMBL/GenBank/DDBJ databases">
        <title>Genome public.</title>
        <authorList>
            <person name="Liu C."/>
            <person name="Sun Q."/>
        </authorList>
    </citation>
    <scope>NUCLEOTIDE SEQUENCE</scope>
    <source>
        <strain evidence="2">NSJ-42</strain>
    </source>
</reference>
<dbReference type="RefSeq" id="WP_022212040.1">
    <property type="nucleotide sequence ID" value="NZ_JACOOQ010000008.1"/>
</dbReference>
<keyword evidence="3" id="KW-1185">Reference proteome</keyword>
<gene>
    <name evidence="2" type="ORF">H8R92_06265</name>
</gene>
<accession>A0A8I0A9Q1</accession>
<organism evidence="2 3">
    <name type="scientific">Clostridium lentum</name>
    <dbReference type="NCBI Taxonomy" id="2763037"/>
    <lineage>
        <taxon>Bacteria</taxon>
        <taxon>Bacillati</taxon>
        <taxon>Bacillota</taxon>
        <taxon>Clostridia</taxon>
        <taxon>Eubacteriales</taxon>
        <taxon>Clostridiaceae</taxon>
        <taxon>Clostridium</taxon>
    </lineage>
</organism>
<protein>
    <submittedName>
        <fullName evidence="2">Uncharacterized protein</fullName>
    </submittedName>
</protein>
<keyword evidence="1" id="KW-0812">Transmembrane</keyword>
<evidence type="ECO:0000313" key="2">
    <source>
        <dbReference type="EMBL" id="MBC5640041.1"/>
    </source>
</evidence>
<keyword evidence="1" id="KW-1133">Transmembrane helix</keyword>
<evidence type="ECO:0000313" key="3">
    <source>
        <dbReference type="Proteomes" id="UP000662088"/>
    </source>
</evidence>
<dbReference type="Proteomes" id="UP000662088">
    <property type="component" value="Unassembled WGS sequence"/>
</dbReference>
<keyword evidence="1" id="KW-0472">Membrane</keyword>
<proteinExistence type="predicted"/>
<feature type="transmembrane region" description="Helical" evidence="1">
    <location>
        <begin position="6"/>
        <end position="30"/>
    </location>
</feature>
<name>A0A8I0A9Q1_9CLOT</name>
<sequence>MNITLMIILYVGFWILTAIGSIAMIIWAIVSRIKEKKIEKEKHKKYKEY</sequence>
<comment type="caution">
    <text evidence="2">The sequence shown here is derived from an EMBL/GenBank/DDBJ whole genome shotgun (WGS) entry which is preliminary data.</text>
</comment>
<dbReference type="AlphaFoldDB" id="A0A8I0A9Q1"/>